<keyword evidence="3" id="KW-0235">DNA replication</keyword>
<dbReference type="GO" id="GO:0005524">
    <property type="term" value="F:ATP binding"/>
    <property type="evidence" value="ECO:0007669"/>
    <property type="project" value="UniProtKB-UniRule"/>
</dbReference>
<evidence type="ECO:0000256" key="11">
    <source>
        <dbReference type="RuleBase" id="RU364106"/>
    </source>
</evidence>
<accession>A0A0R1ZM19</accession>
<dbReference type="EC" id="3.1.-.-" evidence="10 11"/>
<evidence type="ECO:0000256" key="4">
    <source>
        <dbReference type="ARBA" id="ARBA00022722"/>
    </source>
</evidence>
<dbReference type="Proteomes" id="UP000051679">
    <property type="component" value="Unassembled WGS sequence"/>
</dbReference>
<feature type="domain" description="Helicase ATP-binding" evidence="12">
    <location>
        <begin position="242"/>
        <end position="503"/>
    </location>
</feature>
<dbReference type="Gene3D" id="3.30.420.10">
    <property type="entry name" value="Ribonuclease H-like superfamily/Ribonuclease H"/>
    <property type="match status" value="1"/>
</dbReference>
<dbReference type="GO" id="GO:0005829">
    <property type="term" value="C:cytosol"/>
    <property type="evidence" value="ECO:0007669"/>
    <property type="project" value="TreeGrafter"/>
</dbReference>
<dbReference type="STRING" id="1291052.FC18_GL000832"/>
<evidence type="ECO:0000313" key="13">
    <source>
        <dbReference type="EMBL" id="KRM56046.1"/>
    </source>
</evidence>
<keyword evidence="8 10" id="KW-0067">ATP-binding</keyword>
<comment type="similarity">
    <text evidence="10 11">Belongs to the helicase family. DinG subfamily. Type 2 sub-subfamily.</text>
</comment>
<keyword evidence="14" id="KW-1185">Reference proteome</keyword>
<evidence type="ECO:0000256" key="10">
    <source>
        <dbReference type="HAMAP-Rule" id="MF_02206"/>
    </source>
</evidence>
<dbReference type="OrthoDB" id="9803913at2"/>
<dbReference type="PATRIC" id="fig|1291052.5.peg.848"/>
<dbReference type="SMART" id="SM00491">
    <property type="entry name" value="HELICc2"/>
    <property type="match status" value="1"/>
</dbReference>
<dbReference type="SMART" id="SM00479">
    <property type="entry name" value="EXOIII"/>
    <property type="match status" value="1"/>
</dbReference>
<dbReference type="InterPro" id="IPR012337">
    <property type="entry name" value="RNaseH-like_sf"/>
</dbReference>
<dbReference type="EMBL" id="AYYO01000010">
    <property type="protein sequence ID" value="KRM56046.1"/>
    <property type="molecule type" value="Genomic_DNA"/>
</dbReference>
<dbReference type="Gene3D" id="3.40.50.300">
    <property type="entry name" value="P-loop containing nucleotide triphosphate hydrolases"/>
    <property type="match status" value="2"/>
</dbReference>
<evidence type="ECO:0000256" key="5">
    <source>
        <dbReference type="ARBA" id="ARBA00022741"/>
    </source>
</evidence>
<dbReference type="InterPro" id="IPR006054">
    <property type="entry name" value="DnaQ"/>
</dbReference>
<dbReference type="SUPFAM" id="SSF52540">
    <property type="entry name" value="P-loop containing nucleoside triphosphate hydrolases"/>
    <property type="match status" value="1"/>
</dbReference>
<dbReference type="PANTHER" id="PTHR30231">
    <property type="entry name" value="DNA POLYMERASE III SUBUNIT EPSILON"/>
    <property type="match status" value="1"/>
</dbReference>
<protein>
    <recommendedName>
        <fullName evidence="10 11">3'-5' exonuclease DinG</fullName>
        <ecNumber evidence="10 11">3.1.-.-</ecNumber>
    </recommendedName>
</protein>
<dbReference type="GO" id="GO:0003677">
    <property type="term" value="F:DNA binding"/>
    <property type="evidence" value="ECO:0007669"/>
    <property type="project" value="InterPro"/>
</dbReference>
<dbReference type="InterPro" id="IPR006310">
    <property type="entry name" value="DinG"/>
</dbReference>
<dbReference type="NCBIfam" id="TIGR01407">
    <property type="entry name" value="dinG_rel"/>
    <property type="match status" value="1"/>
</dbReference>
<comment type="caution">
    <text evidence="13">The sequence shown here is derived from an EMBL/GenBank/DDBJ whole genome shotgun (WGS) entry which is preliminary data.</text>
</comment>
<dbReference type="InterPro" id="IPR014001">
    <property type="entry name" value="Helicase_ATP-bd"/>
</dbReference>
<dbReference type="CDD" id="cd06127">
    <property type="entry name" value="DEDDh"/>
    <property type="match status" value="1"/>
</dbReference>
<keyword evidence="1" id="KW-0808">Transferase</keyword>
<organism evidence="13 14">
    <name type="scientific">Lacticaseibacillus sharpeae JCM 1186 = DSM 20505</name>
    <dbReference type="NCBI Taxonomy" id="1291052"/>
    <lineage>
        <taxon>Bacteria</taxon>
        <taxon>Bacillati</taxon>
        <taxon>Bacillota</taxon>
        <taxon>Bacilli</taxon>
        <taxon>Lactobacillales</taxon>
        <taxon>Lactobacillaceae</taxon>
        <taxon>Lacticaseibacillus</taxon>
    </lineage>
</organism>
<evidence type="ECO:0000256" key="2">
    <source>
        <dbReference type="ARBA" id="ARBA00022695"/>
    </source>
</evidence>
<dbReference type="GO" id="GO:0004386">
    <property type="term" value="F:helicase activity"/>
    <property type="evidence" value="ECO:0007669"/>
    <property type="project" value="UniProtKB-KW"/>
</dbReference>
<keyword evidence="13" id="KW-0347">Helicase</keyword>
<feature type="short sequence motif" description="DEAH box" evidence="10">
    <location>
        <begin position="455"/>
        <end position="458"/>
    </location>
</feature>
<dbReference type="HAMAP" id="MF_02206">
    <property type="entry name" value="DinG_exonucl"/>
    <property type="match status" value="1"/>
</dbReference>
<evidence type="ECO:0000256" key="3">
    <source>
        <dbReference type="ARBA" id="ARBA00022705"/>
    </source>
</evidence>
<evidence type="ECO:0000256" key="9">
    <source>
        <dbReference type="ARBA" id="ARBA00022932"/>
    </source>
</evidence>
<keyword evidence="4 10" id="KW-0540">Nuclease</keyword>
<keyword evidence="2" id="KW-0548">Nucleotidyltransferase</keyword>
<evidence type="ECO:0000259" key="12">
    <source>
        <dbReference type="PROSITE" id="PS51193"/>
    </source>
</evidence>
<dbReference type="AlphaFoldDB" id="A0A0R1ZM19"/>
<dbReference type="SUPFAM" id="SSF53098">
    <property type="entry name" value="Ribonuclease H-like"/>
    <property type="match status" value="1"/>
</dbReference>
<dbReference type="FunFam" id="3.30.420.10:FF:000045">
    <property type="entry name" value="3'-5' exonuclease DinG"/>
    <property type="match status" value="1"/>
</dbReference>
<evidence type="ECO:0000313" key="14">
    <source>
        <dbReference type="Proteomes" id="UP000051679"/>
    </source>
</evidence>
<evidence type="ECO:0000256" key="8">
    <source>
        <dbReference type="ARBA" id="ARBA00022840"/>
    </source>
</evidence>
<dbReference type="PROSITE" id="PS51193">
    <property type="entry name" value="HELICASE_ATP_BIND_2"/>
    <property type="match status" value="1"/>
</dbReference>
<dbReference type="InterPro" id="IPR006555">
    <property type="entry name" value="ATP-dep_Helicase_C"/>
</dbReference>
<evidence type="ECO:0000256" key="7">
    <source>
        <dbReference type="ARBA" id="ARBA00022839"/>
    </source>
</evidence>
<dbReference type="PANTHER" id="PTHR30231:SF41">
    <property type="entry name" value="DNA POLYMERASE III SUBUNIT EPSILON"/>
    <property type="match status" value="1"/>
</dbReference>
<keyword evidence="6 10" id="KW-0378">Hydrolase</keyword>
<keyword evidence="7 10" id="KW-0269">Exonuclease</keyword>
<evidence type="ECO:0000256" key="1">
    <source>
        <dbReference type="ARBA" id="ARBA00022679"/>
    </source>
</evidence>
<dbReference type="NCBIfam" id="TIGR00573">
    <property type="entry name" value="dnaq"/>
    <property type="match status" value="1"/>
</dbReference>
<dbReference type="GO" id="GO:0003887">
    <property type="term" value="F:DNA-directed DNA polymerase activity"/>
    <property type="evidence" value="ECO:0007669"/>
    <property type="project" value="UniProtKB-KW"/>
</dbReference>
<sequence length="943" mass="104935">MNQDTVYAVIDLETTGPDLKNGGRIIQFGCALVRRGHIIQTVSQLINPDTEVPQAIQDLTGITPDMLVSAPYFDEVAGALAGLIGDSVIVAHNVNFDYPFLSAELQRVGQPPLTNEAIDTVQLAQILLPNEASYRLSDLTKVLEIKHDNPHQADSDAISTATMLTKLTRKFTKLPGPTQRLIAERSDFLVRETGAYIKFLARNAPAVSKRYTQVQGLTVVNPTAPVTTTIQPDYPATDKAKRHAMKSAKLRFRFGQAKMMDMIYANAKGQQLPLLIEAGTGLGKSLGYLTPLAAIATPEHKVVVATSTTVLQEQLATTTFRELGLLYGAKFDAVVLKSARHFIDLNKFATTLQTTDDFNRADQLLQLRLIVWLTQTQTGDLDNLHLTGDQSLLMRRIRHTGDFGSSHSNPFYQLDFYRRLLERADNATFVITNHAFLARHYEDSPFAHKPYLVVDEAHRFADNVAPGLGVHFNLTQLRRLLSSLNSIVNYPEHTSLSTIYADNEMVTYQISQMQQNEAAALKTVATIQTQLFHHYFSHRERPHTGSINQVLTPVEVRAFFDRFADAARGLERNLQQIIQIATSMRTDYLRSRSRFLTSDVQVFQRLDEVSSALANQLQAVHDVATASPRLQTAELTIPLVQLKHPDDLTSLTLRWRSVDTGARIQELLSNFTAPVFTGATLTVRRRSNFLAHELGYGSFKPEQVLVTRSPFKFRDQAHILLATDAPEAPATLTPEYVRYLADSIAQLADNEHQTLVLFTSLNTIKAVYNELCTRHLSVNKEILAQGVTGTAAKIARRFAVSTNAVLLGAASFFEGVDYPSKQLESVIVTRLPFANPNDPVVEARGKAITEKGLDPFKVDALPRATLQLRQAFGRLIRREDDRGVFIVLDPRFTKTQFGRGMQKALPHVDTDIMPTAEIPAAIEQWLAPLSEHVAKNKKGTKHA</sequence>
<dbReference type="Pfam" id="PF00929">
    <property type="entry name" value="RNase_T"/>
    <property type="match status" value="1"/>
</dbReference>
<proteinExistence type="inferred from homology"/>
<comment type="function">
    <text evidence="10 11">3'-5' exonuclease.</text>
</comment>
<dbReference type="InterPro" id="IPR036397">
    <property type="entry name" value="RNaseH_sf"/>
</dbReference>
<keyword evidence="5 10" id="KW-0547">Nucleotide-binding</keyword>
<dbReference type="SMART" id="SM00487">
    <property type="entry name" value="DEXDc"/>
    <property type="match status" value="1"/>
</dbReference>
<dbReference type="GO" id="GO:0016818">
    <property type="term" value="F:hydrolase activity, acting on acid anhydrides, in phosphorus-containing anhydrides"/>
    <property type="evidence" value="ECO:0007669"/>
    <property type="project" value="InterPro"/>
</dbReference>
<feature type="binding site" evidence="10">
    <location>
        <begin position="278"/>
        <end position="285"/>
    </location>
    <ligand>
        <name>ATP</name>
        <dbReference type="ChEBI" id="CHEBI:30616"/>
    </ligand>
</feature>
<dbReference type="InterPro" id="IPR013520">
    <property type="entry name" value="Ribonucl_H"/>
</dbReference>
<dbReference type="InterPro" id="IPR014013">
    <property type="entry name" value="Helic_SF1/SF2_ATP-bd_DinG/Rad3"/>
</dbReference>
<dbReference type="GO" id="GO:0008408">
    <property type="term" value="F:3'-5' exonuclease activity"/>
    <property type="evidence" value="ECO:0007669"/>
    <property type="project" value="UniProtKB-UniRule"/>
</dbReference>
<dbReference type="RefSeq" id="WP_056975436.1">
    <property type="nucleotide sequence ID" value="NZ_AYYO01000010.1"/>
</dbReference>
<gene>
    <name evidence="10 11" type="primary">dinG</name>
    <name evidence="13" type="ORF">FC18_GL000832</name>
</gene>
<evidence type="ECO:0000256" key="6">
    <source>
        <dbReference type="ARBA" id="ARBA00022801"/>
    </source>
</evidence>
<dbReference type="Pfam" id="PF13307">
    <property type="entry name" value="Helicase_C_2"/>
    <property type="match status" value="1"/>
</dbReference>
<keyword evidence="9" id="KW-0239">DNA-directed DNA polymerase</keyword>
<dbReference type="InterPro" id="IPR027417">
    <property type="entry name" value="P-loop_NTPase"/>
</dbReference>
<name>A0A0R1ZM19_9LACO</name>
<reference evidence="13 14" key="1">
    <citation type="journal article" date="2015" name="Genome Announc.">
        <title>Expanding the biotechnology potential of lactobacilli through comparative genomics of 213 strains and associated genera.</title>
        <authorList>
            <person name="Sun Z."/>
            <person name="Harris H.M."/>
            <person name="McCann A."/>
            <person name="Guo C."/>
            <person name="Argimon S."/>
            <person name="Zhang W."/>
            <person name="Yang X."/>
            <person name="Jeffery I.B."/>
            <person name="Cooney J.C."/>
            <person name="Kagawa T.F."/>
            <person name="Liu W."/>
            <person name="Song Y."/>
            <person name="Salvetti E."/>
            <person name="Wrobel A."/>
            <person name="Rasinkangas P."/>
            <person name="Parkhill J."/>
            <person name="Rea M.C."/>
            <person name="O'Sullivan O."/>
            <person name="Ritari J."/>
            <person name="Douillard F.P."/>
            <person name="Paul Ross R."/>
            <person name="Yang R."/>
            <person name="Briner A.E."/>
            <person name="Felis G.E."/>
            <person name="de Vos W.M."/>
            <person name="Barrangou R."/>
            <person name="Klaenhammer T.R."/>
            <person name="Caufield P.W."/>
            <person name="Cui Y."/>
            <person name="Zhang H."/>
            <person name="O'Toole P.W."/>
        </authorList>
    </citation>
    <scope>NUCLEOTIDE SEQUENCE [LARGE SCALE GENOMIC DNA]</scope>
    <source>
        <strain evidence="13 14">DSM 20505</strain>
    </source>
</reference>
<dbReference type="GO" id="GO:0045004">
    <property type="term" value="P:DNA replication proofreading"/>
    <property type="evidence" value="ECO:0007669"/>
    <property type="project" value="TreeGrafter"/>
</dbReference>